<feature type="non-terminal residue" evidence="1">
    <location>
        <position position="443"/>
    </location>
</feature>
<name>A0ABN9XE63_9DINO</name>
<evidence type="ECO:0008006" key="3">
    <source>
        <dbReference type="Google" id="ProtNLM"/>
    </source>
</evidence>
<evidence type="ECO:0000313" key="1">
    <source>
        <dbReference type="EMBL" id="CAK0897917.1"/>
    </source>
</evidence>
<gene>
    <name evidence="1" type="ORF">PCOR1329_LOCUS75962</name>
</gene>
<evidence type="ECO:0000313" key="2">
    <source>
        <dbReference type="Proteomes" id="UP001189429"/>
    </source>
</evidence>
<sequence length="443" mass="49601">VRRWRCDHCDASFSVGPGDVMGACPSALRCADPRRLSCGFHVTRPFLMMVLQKFMEVLNLRTDRRFLGIVSFGSACASDIHVYSGPAVKGDVDGDGAPRWSHRARPITNVRAWTCIGALEKPAALAPASHSTDVYEGRRTLLQSLYQSKFPSLRFRVHPKAPRECSAAAAQGPGAIVTGEPMHWFFEVRRLATCIANDAEIFLAEAALDPVNMERVWTFLAQPCCGKAATWKRLSGSQTPRGALARIARLCGAQLDSSASRSNYRAAKASKAELTRVQRWYRPGRRQRRWRTGIARDRRQAEVVKGARSVIAKKVRDHIRRMRRRVKVEGPMNWREVALAARQAGIPVQSGTLPVERPWSCLEDRMPSAARGASLRWFRVLSMVMFLRYNYAHFNKDNLPTMADRDHLLGQRLATIAMLARAANEPDQGLSHLPPFFAPFGSR</sequence>
<keyword evidence="2" id="KW-1185">Reference proteome</keyword>
<dbReference type="Proteomes" id="UP001189429">
    <property type="component" value="Unassembled WGS sequence"/>
</dbReference>
<comment type="caution">
    <text evidence="1">The sequence shown here is derived from an EMBL/GenBank/DDBJ whole genome shotgun (WGS) entry which is preliminary data.</text>
</comment>
<dbReference type="EMBL" id="CAUYUJ010020401">
    <property type="protein sequence ID" value="CAK0897917.1"/>
    <property type="molecule type" value="Genomic_DNA"/>
</dbReference>
<accession>A0ABN9XE63</accession>
<proteinExistence type="predicted"/>
<protein>
    <recommendedName>
        <fullName evidence="3">Protein transport protein SEC23</fullName>
    </recommendedName>
</protein>
<feature type="non-terminal residue" evidence="1">
    <location>
        <position position="1"/>
    </location>
</feature>
<organism evidence="1 2">
    <name type="scientific">Prorocentrum cordatum</name>
    <dbReference type="NCBI Taxonomy" id="2364126"/>
    <lineage>
        <taxon>Eukaryota</taxon>
        <taxon>Sar</taxon>
        <taxon>Alveolata</taxon>
        <taxon>Dinophyceae</taxon>
        <taxon>Prorocentrales</taxon>
        <taxon>Prorocentraceae</taxon>
        <taxon>Prorocentrum</taxon>
    </lineage>
</organism>
<reference evidence="1" key="1">
    <citation type="submission" date="2023-10" db="EMBL/GenBank/DDBJ databases">
        <authorList>
            <person name="Chen Y."/>
            <person name="Shah S."/>
            <person name="Dougan E. K."/>
            <person name="Thang M."/>
            <person name="Chan C."/>
        </authorList>
    </citation>
    <scope>NUCLEOTIDE SEQUENCE [LARGE SCALE GENOMIC DNA]</scope>
</reference>